<sequence>MENLSIEPFKNVIAFLKSEARPLETALYEFEFEDGSREQVLKELTVYQNEDGGFGNGLEPDFRCQASSALATTIGLQHLIRVGADESNPMVQRAIQYALSTFDNAKMGWEIVPKEVESAPRAIWWNYGGDWPWGNPSAEMTGLLHHYNGLVPADFLKKLTTHAVTYINQLETYDHHELQCLVRLMKELPVEEAEKVSDKVREIARNSVTTDSEKWHDYCLLPLQVVASTKSFLYEDFKDIIPSNLQHLLDSQAEDGSWKPTWAWGQFDKEWETAKQEWSGVLTLENLRLLHAYHIGAL</sequence>
<proteinExistence type="predicted"/>
<comment type="caution">
    <text evidence="1">The sequence shown here is derived from an EMBL/GenBank/DDBJ whole genome shotgun (WGS) entry which is preliminary data.</text>
</comment>
<evidence type="ECO:0008006" key="3">
    <source>
        <dbReference type="Google" id="ProtNLM"/>
    </source>
</evidence>
<evidence type="ECO:0000313" key="1">
    <source>
        <dbReference type="EMBL" id="MBD7983827.1"/>
    </source>
</evidence>
<organism evidence="1 2">
    <name type="scientific">Sporosarcina quadrami</name>
    <dbReference type="NCBI Taxonomy" id="2762234"/>
    <lineage>
        <taxon>Bacteria</taxon>
        <taxon>Bacillati</taxon>
        <taxon>Bacillota</taxon>
        <taxon>Bacilli</taxon>
        <taxon>Bacillales</taxon>
        <taxon>Caryophanaceae</taxon>
        <taxon>Sporosarcina</taxon>
    </lineage>
</organism>
<reference evidence="1 2" key="1">
    <citation type="submission" date="2020-08" db="EMBL/GenBank/DDBJ databases">
        <title>A Genomic Blueprint of the Chicken Gut Microbiome.</title>
        <authorList>
            <person name="Gilroy R."/>
            <person name="Ravi A."/>
            <person name="Getino M."/>
            <person name="Pursley I."/>
            <person name="Horton D.L."/>
            <person name="Alikhan N.-F."/>
            <person name="Baker D."/>
            <person name="Gharbi K."/>
            <person name="Hall N."/>
            <person name="Watson M."/>
            <person name="Adriaenssens E.M."/>
            <person name="Foster-Nyarko E."/>
            <person name="Jarju S."/>
            <person name="Secka A."/>
            <person name="Antonio M."/>
            <person name="Oren A."/>
            <person name="Chaudhuri R."/>
            <person name="La Ragione R.M."/>
            <person name="Hildebrand F."/>
            <person name="Pallen M.J."/>
        </authorList>
    </citation>
    <scope>NUCLEOTIDE SEQUENCE [LARGE SCALE GENOMIC DNA]</scope>
    <source>
        <strain evidence="1 2">Sa2YVA2</strain>
    </source>
</reference>
<keyword evidence="2" id="KW-1185">Reference proteome</keyword>
<evidence type="ECO:0000313" key="2">
    <source>
        <dbReference type="Proteomes" id="UP000626786"/>
    </source>
</evidence>
<dbReference type="Proteomes" id="UP000626786">
    <property type="component" value="Unassembled WGS sequence"/>
</dbReference>
<gene>
    <name evidence="1" type="ORF">H9649_04475</name>
</gene>
<name>A0ABR8U716_9BACL</name>
<accession>A0ABR8U716</accession>
<protein>
    <recommendedName>
        <fullName evidence="3">Squalene cyclase C-terminal domain-containing protein</fullName>
    </recommendedName>
</protein>
<dbReference type="InterPro" id="IPR008930">
    <property type="entry name" value="Terpenoid_cyclase/PrenylTrfase"/>
</dbReference>
<dbReference type="SUPFAM" id="SSF48239">
    <property type="entry name" value="Terpenoid cyclases/Protein prenyltransferases"/>
    <property type="match status" value="1"/>
</dbReference>
<dbReference type="EMBL" id="JACSQN010000003">
    <property type="protein sequence ID" value="MBD7983827.1"/>
    <property type="molecule type" value="Genomic_DNA"/>
</dbReference>